<accession>A0A2Y9BKQ5</accession>
<evidence type="ECO:0000313" key="2">
    <source>
        <dbReference type="Proteomes" id="UP000245845"/>
    </source>
</evidence>
<comment type="caution">
    <text evidence="1">The sequence shown here is derived from an EMBL/GenBank/DDBJ whole genome shotgun (WGS) entry which is preliminary data.</text>
</comment>
<reference evidence="1 2" key="1">
    <citation type="submission" date="2018-05" db="EMBL/GenBank/DDBJ databases">
        <title>The Hungate 1000. A catalogue of reference genomes from the rumen microbiome.</title>
        <authorList>
            <person name="Kelly W."/>
        </authorList>
    </citation>
    <scope>NUCLEOTIDE SEQUENCE [LARGE SCALE GENOMIC DNA]</scope>
    <source>
        <strain evidence="1 2">NLAE-zl-C242</strain>
    </source>
</reference>
<protein>
    <submittedName>
        <fullName evidence="1">Uncharacterized protein</fullName>
    </submittedName>
</protein>
<gene>
    <name evidence="1" type="ORF">A8806_112156</name>
</gene>
<organism evidence="1 2">
    <name type="scientific">Faecalicatena orotica</name>
    <dbReference type="NCBI Taxonomy" id="1544"/>
    <lineage>
        <taxon>Bacteria</taxon>
        <taxon>Bacillati</taxon>
        <taxon>Bacillota</taxon>
        <taxon>Clostridia</taxon>
        <taxon>Lachnospirales</taxon>
        <taxon>Lachnospiraceae</taxon>
        <taxon>Faecalicatena</taxon>
    </lineage>
</organism>
<proteinExistence type="predicted"/>
<dbReference type="EMBL" id="QGDL01000012">
    <property type="protein sequence ID" value="PWJ23909.1"/>
    <property type="molecule type" value="Genomic_DNA"/>
</dbReference>
<evidence type="ECO:0000313" key="1">
    <source>
        <dbReference type="EMBL" id="PWJ23909.1"/>
    </source>
</evidence>
<keyword evidence="2" id="KW-1185">Reference proteome</keyword>
<dbReference type="RefSeq" id="WP_181368790.1">
    <property type="nucleotide sequence ID" value="NZ_BAAACK010000025.1"/>
</dbReference>
<dbReference type="AlphaFoldDB" id="A0A2Y9BKQ5"/>
<dbReference type="Proteomes" id="UP000245845">
    <property type="component" value="Unassembled WGS sequence"/>
</dbReference>
<sequence>MFYFIFCFLLFCLITFVLFCILHCSTPYDRMIDDEQQEKFLRRHTGF</sequence>
<name>A0A2Y9BKQ5_9FIRM</name>